<evidence type="ECO:0000256" key="1">
    <source>
        <dbReference type="ARBA" id="ARBA00010996"/>
    </source>
</evidence>
<evidence type="ECO:0000313" key="5">
    <source>
        <dbReference type="EMBL" id="MFD1094211.1"/>
    </source>
</evidence>
<comment type="similarity">
    <text evidence="1">Belongs to the SCO1/2 family.</text>
</comment>
<dbReference type="PANTHER" id="PTHR12151:SF25">
    <property type="entry name" value="LINALOOL DEHYDRATASE_ISOMERASE DOMAIN-CONTAINING PROTEIN"/>
    <property type="match status" value="1"/>
</dbReference>
<keyword evidence="3" id="KW-1133">Transmembrane helix</keyword>
<keyword evidence="3" id="KW-0472">Membrane</keyword>
<keyword evidence="6" id="KW-1185">Reference proteome</keyword>
<evidence type="ECO:0000259" key="4">
    <source>
        <dbReference type="PROSITE" id="PS51352"/>
    </source>
</evidence>
<feature type="domain" description="Thioredoxin" evidence="4">
    <location>
        <begin position="62"/>
        <end position="228"/>
    </location>
</feature>
<proteinExistence type="inferred from homology"/>
<dbReference type="SUPFAM" id="SSF52833">
    <property type="entry name" value="Thioredoxin-like"/>
    <property type="match status" value="1"/>
</dbReference>
<accession>A0ABW3NNF7</accession>
<feature type="transmembrane region" description="Helical" evidence="3">
    <location>
        <begin position="6"/>
        <end position="25"/>
    </location>
</feature>
<keyword evidence="2" id="KW-0186">Copper</keyword>
<dbReference type="PROSITE" id="PS51352">
    <property type="entry name" value="THIOREDOXIN_2"/>
    <property type="match status" value="1"/>
</dbReference>
<dbReference type="RefSeq" id="WP_380741862.1">
    <property type="nucleotide sequence ID" value="NZ_JBHTLI010000001.1"/>
</dbReference>
<keyword evidence="3" id="KW-0812">Transmembrane</keyword>
<sequence length="246" mass="27748">MKNYSYIGVSLVILIFGIIFIPRILDRVSEGQVVESDRLSNKGEKTKKKKTKAETLSYIEINGEKKKAPAFEFVNQDGDTISNEDYEGKVYVVEFFFTTCPTICPVMSENLVEVQEEFKGEDDFGVASFSIDPEHDTPEVLKEYADKYGITHKNWNLMTGDKQELYTLANKGFNIYAGEDASVAGGFAHSGLFALVDKEGYIRSRTDQFGNPLVYYRGFVKRNKSVVEGEEGPQIDILIEDIKNLL</sequence>
<evidence type="ECO:0000256" key="3">
    <source>
        <dbReference type="SAM" id="Phobius"/>
    </source>
</evidence>
<evidence type="ECO:0000256" key="2">
    <source>
        <dbReference type="ARBA" id="ARBA00023008"/>
    </source>
</evidence>
<protein>
    <submittedName>
        <fullName evidence="5">SCO family protein</fullName>
    </submittedName>
</protein>
<dbReference type="Pfam" id="PF02630">
    <property type="entry name" value="SCO1-SenC"/>
    <property type="match status" value="1"/>
</dbReference>
<dbReference type="InterPro" id="IPR013766">
    <property type="entry name" value="Thioredoxin_domain"/>
</dbReference>
<reference evidence="6" key="1">
    <citation type="journal article" date="2019" name="Int. J. Syst. Evol. Microbiol.">
        <title>The Global Catalogue of Microorganisms (GCM) 10K type strain sequencing project: providing services to taxonomists for standard genome sequencing and annotation.</title>
        <authorList>
            <consortium name="The Broad Institute Genomics Platform"/>
            <consortium name="The Broad Institute Genome Sequencing Center for Infectious Disease"/>
            <person name="Wu L."/>
            <person name="Ma J."/>
        </authorList>
    </citation>
    <scope>NUCLEOTIDE SEQUENCE [LARGE SCALE GENOMIC DNA]</scope>
    <source>
        <strain evidence="6">CCUG 64793</strain>
    </source>
</reference>
<dbReference type="InterPro" id="IPR003782">
    <property type="entry name" value="SCO1/SenC"/>
</dbReference>
<dbReference type="EMBL" id="JBHTLI010000001">
    <property type="protein sequence ID" value="MFD1094211.1"/>
    <property type="molecule type" value="Genomic_DNA"/>
</dbReference>
<dbReference type="InterPro" id="IPR036249">
    <property type="entry name" value="Thioredoxin-like_sf"/>
</dbReference>
<organism evidence="5 6">
    <name type="scientific">Salegentibacter chungangensis</name>
    <dbReference type="NCBI Taxonomy" id="1335724"/>
    <lineage>
        <taxon>Bacteria</taxon>
        <taxon>Pseudomonadati</taxon>
        <taxon>Bacteroidota</taxon>
        <taxon>Flavobacteriia</taxon>
        <taxon>Flavobacteriales</taxon>
        <taxon>Flavobacteriaceae</taxon>
        <taxon>Salegentibacter</taxon>
    </lineage>
</organism>
<comment type="caution">
    <text evidence="5">The sequence shown here is derived from an EMBL/GenBank/DDBJ whole genome shotgun (WGS) entry which is preliminary data.</text>
</comment>
<dbReference type="Proteomes" id="UP001597131">
    <property type="component" value="Unassembled WGS sequence"/>
</dbReference>
<dbReference type="Gene3D" id="3.40.30.10">
    <property type="entry name" value="Glutaredoxin"/>
    <property type="match status" value="1"/>
</dbReference>
<gene>
    <name evidence="5" type="ORF">ACFQ3Q_00480</name>
</gene>
<name>A0ABW3NNF7_9FLAO</name>
<dbReference type="PANTHER" id="PTHR12151">
    <property type="entry name" value="ELECTRON TRANSPORT PROTIN SCO1/SENC FAMILY MEMBER"/>
    <property type="match status" value="1"/>
</dbReference>
<dbReference type="CDD" id="cd02968">
    <property type="entry name" value="SCO"/>
    <property type="match status" value="1"/>
</dbReference>
<evidence type="ECO:0000313" key="6">
    <source>
        <dbReference type="Proteomes" id="UP001597131"/>
    </source>
</evidence>